<dbReference type="Proteomes" id="UP000256310">
    <property type="component" value="Unassembled WGS sequence"/>
</dbReference>
<dbReference type="EMBL" id="QRDP01000004">
    <property type="protein sequence ID" value="RED17249.1"/>
    <property type="molecule type" value="Genomic_DNA"/>
</dbReference>
<evidence type="ECO:0008006" key="3">
    <source>
        <dbReference type="Google" id="ProtNLM"/>
    </source>
</evidence>
<gene>
    <name evidence="1" type="ORF">DFR46_2288</name>
</gene>
<comment type="caution">
    <text evidence="1">The sequence shown here is derived from an EMBL/GenBank/DDBJ whole genome shotgun (WGS) entry which is preliminary data.</text>
</comment>
<dbReference type="OrthoDB" id="3397773at2"/>
<protein>
    <recommendedName>
        <fullName evidence="3">Sulfotransferase family protein</fullName>
    </recommendedName>
</protein>
<dbReference type="InterPro" id="IPR027417">
    <property type="entry name" value="P-loop_NTPase"/>
</dbReference>
<sequence length="336" mass="37467">MIELQDAAWLAHRYDEASDNYQFVHLPRGARGEATFLSDEYLPPDLHTEIVSRSELGVLEPNRTPIHFIFHSGFCCSTLLTRALELPGKATSLSEPTLLRDMVGFFDRGAHRDRYPAVFARTLQLLARPFEPGEAVIAKPSCVVNRQAKTILATSPSSQAIFLYAPIRVFLNSIARKGITGRLWGRELFRGLHGSNRPDLGFSEEELFGQTDLQIAGLAWLVQNRIYQLLLAEFGEERIRSLDSESFLARPAETLEGIGSLFDLGIGSVQAQEIAHSDVFHRHSKFGEKFDADERKRERAAGDSAHADEIEKVALWVETVARGLGIAMQPAGRLLD</sequence>
<proteinExistence type="predicted"/>
<dbReference type="Gene3D" id="3.40.50.300">
    <property type="entry name" value="P-loop containing nucleotide triphosphate hydrolases"/>
    <property type="match status" value="1"/>
</dbReference>
<keyword evidence="2" id="KW-1185">Reference proteome</keyword>
<name>A0A3D9FHH4_9SPHN</name>
<organism evidence="1 2">
    <name type="scientific">Parasphingopyxis lamellibrachiae</name>
    <dbReference type="NCBI Taxonomy" id="680125"/>
    <lineage>
        <taxon>Bacteria</taxon>
        <taxon>Pseudomonadati</taxon>
        <taxon>Pseudomonadota</taxon>
        <taxon>Alphaproteobacteria</taxon>
        <taxon>Sphingomonadales</taxon>
        <taxon>Sphingomonadaceae</taxon>
        <taxon>Parasphingopyxis</taxon>
    </lineage>
</organism>
<accession>A0A3D9FHH4</accession>
<evidence type="ECO:0000313" key="1">
    <source>
        <dbReference type="EMBL" id="RED17249.1"/>
    </source>
</evidence>
<dbReference type="AlphaFoldDB" id="A0A3D9FHH4"/>
<dbReference type="RefSeq" id="WP_116236542.1">
    <property type="nucleotide sequence ID" value="NZ_QRDP01000004.1"/>
</dbReference>
<reference evidence="1 2" key="1">
    <citation type="submission" date="2018-07" db="EMBL/GenBank/DDBJ databases">
        <title>Genomic Encyclopedia of Type Strains, Phase IV (KMG-IV): sequencing the most valuable type-strain genomes for metagenomic binning, comparative biology and taxonomic classification.</title>
        <authorList>
            <person name="Goeker M."/>
        </authorList>
    </citation>
    <scope>NUCLEOTIDE SEQUENCE [LARGE SCALE GENOMIC DNA]</scope>
    <source>
        <strain evidence="1 2">DSM 26725</strain>
    </source>
</reference>
<evidence type="ECO:0000313" key="2">
    <source>
        <dbReference type="Proteomes" id="UP000256310"/>
    </source>
</evidence>